<feature type="domain" description="DUF306" evidence="1">
    <location>
        <begin position="137"/>
        <end position="221"/>
    </location>
</feature>
<organism evidence="3 4">
    <name type="scientific">Lishizhenia tianjinensis</name>
    <dbReference type="NCBI Taxonomy" id="477690"/>
    <lineage>
        <taxon>Bacteria</taxon>
        <taxon>Pseudomonadati</taxon>
        <taxon>Bacteroidota</taxon>
        <taxon>Flavobacteriia</taxon>
        <taxon>Flavobacteriales</taxon>
        <taxon>Crocinitomicaceae</taxon>
        <taxon>Lishizhenia</taxon>
    </lineage>
</organism>
<dbReference type="EMBL" id="FPAS01000005">
    <property type="protein sequence ID" value="SFT85879.1"/>
    <property type="molecule type" value="Genomic_DNA"/>
</dbReference>
<dbReference type="InterPro" id="IPR025485">
    <property type="entry name" value="DUF4377"/>
</dbReference>
<dbReference type="OrthoDB" id="880459at2"/>
<dbReference type="RefSeq" id="WP_090251839.1">
    <property type="nucleotide sequence ID" value="NZ_FPAS01000005.1"/>
</dbReference>
<dbReference type="Pfam" id="PF03724">
    <property type="entry name" value="META"/>
    <property type="match status" value="1"/>
</dbReference>
<name>A0A1I7BFA4_9FLAO</name>
<evidence type="ECO:0000259" key="1">
    <source>
        <dbReference type="Pfam" id="PF03724"/>
    </source>
</evidence>
<dbReference type="Gene3D" id="2.40.128.270">
    <property type="match status" value="1"/>
</dbReference>
<dbReference type="STRING" id="477690.SAMN05216474_2778"/>
<dbReference type="InterPro" id="IPR005184">
    <property type="entry name" value="DUF306_Meta_HslJ"/>
</dbReference>
<evidence type="ECO:0000313" key="4">
    <source>
        <dbReference type="Proteomes" id="UP000236454"/>
    </source>
</evidence>
<dbReference type="PROSITE" id="PS51257">
    <property type="entry name" value="PROKAR_LIPOPROTEIN"/>
    <property type="match status" value="1"/>
</dbReference>
<proteinExistence type="predicted"/>
<protein>
    <submittedName>
        <fullName evidence="3">META domain-containing protein</fullName>
    </submittedName>
</protein>
<dbReference type="InterPro" id="IPR038670">
    <property type="entry name" value="HslJ-like_sf"/>
</dbReference>
<accession>A0A1I7BFA4</accession>
<dbReference type="PANTHER" id="PTHR35535:SF2">
    <property type="entry name" value="DUF306 DOMAIN-CONTAINING PROTEIN"/>
    <property type="match status" value="1"/>
</dbReference>
<evidence type="ECO:0000259" key="2">
    <source>
        <dbReference type="Pfam" id="PF14302"/>
    </source>
</evidence>
<sequence>MKLLQIVLTLSLLTSCGLFKSKADTQTMWVNSFKTDCTGVGPQQCLLIQHGDSLGNNWSNFYDQIEGFTYEPGYIYELEVKKTVLDPANVPADASTIKYSLVKEISKTMDVRLQIHDIYVITNISGYGELKDLSLAPTMEINVTQNRISGKDACNTYGAQIENLNATDISFGMAMATKMYCQETMPIADAFHKVLGQVKHYQRKEGFLYLMNEERKVILTLKKVD</sequence>
<reference evidence="3 4" key="1">
    <citation type="submission" date="2016-10" db="EMBL/GenBank/DDBJ databases">
        <authorList>
            <person name="de Groot N.N."/>
        </authorList>
    </citation>
    <scope>NUCLEOTIDE SEQUENCE [LARGE SCALE GENOMIC DNA]</scope>
    <source>
        <strain evidence="3 4">CGMCC 1.7005</strain>
    </source>
</reference>
<keyword evidence="4" id="KW-1185">Reference proteome</keyword>
<dbReference type="AlphaFoldDB" id="A0A1I7BFA4"/>
<gene>
    <name evidence="3" type="ORF">SAMN05216474_2778</name>
</gene>
<dbReference type="InterPro" id="IPR053147">
    <property type="entry name" value="Hsp_HslJ-like"/>
</dbReference>
<dbReference type="PANTHER" id="PTHR35535">
    <property type="entry name" value="HEAT SHOCK PROTEIN HSLJ"/>
    <property type="match status" value="1"/>
</dbReference>
<feature type="domain" description="DUF4377" evidence="2">
    <location>
        <begin position="29"/>
        <end position="107"/>
    </location>
</feature>
<dbReference type="Proteomes" id="UP000236454">
    <property type="component" value="Unassembled WGS sequence"/>
</dbReference>
<dbReference type="Pfam" id="PF14302">
    <property type="entry name" value="DUF4377"/>
    <property type="match status" value="1"/>
</dbReference>
<evidence type="ECO:0000313" key="3">
    <source>
        <dbReference type="EMBL" id="SFT85879.1"/>
    </source>
</evidence>